<dbReference type="PANTHER" id="PTHR20837:SF0">
    <property type="entry name" value="COILED-COIL AND C2 DOMAIN-CONTAINING PROTEIN 2A"/>
    <property type="match status" value="1"/>
</dbReference>
<name>A0A6A4JT66_APOLU</name>
<protein>
    <submittedName>
        <fullName evidence="2">Uncharacterized protein</fullName>
    </submittedName>
</protein>
<dbReference type="Gene3D" id="2.60.40.150">
    <property type="entry name" value="C2 domain"/>
    <property type="match status" value="1"/>
</dbReference>
<dbReference type="OrthoDB" id="2162143at2759"/>
<dbReference type="Pfam" id="PF24656">
    <property type="entry name" value="CEPT76_peptidase"/>
    <property type="match status" value="1"/>
</dbReference>
<evidence type="ECO:0000313" key="3">
    <source>
        <dbReference type="Proteomes" id="UP000466442"/>
    </source>
</evidence>
<dbReference type="PROSITE" id="PS50004">
    <property type="entry name" value="C2"/>
    <property type="match status" value="1"/>
</dbReference>
<dbReference type="GO" id="GO:0035869">
    <property type="term" value="C:ciliary transition zone"/>
    <property type="evidence" value="ECO:0007669"/>
    <property type="project" value="TreeGrafter"/>
</dbReference>
<reference evidence="2" key="1">
    <citation type="journal article" date="2021" name="Mol. Ecol. Resour.">
        <title>Apolygus lucorum genome provides insights into omnivorousness and mesophyll feeding.</title>
        <authorList>
            <person name="Liu Y."/>
            <person name="Liu H."/>
            <person name="Wang H."/>
            <person name="Huang T."/>
            <person name="Liu B."/>
            <person name="Yang B."/>
            <person name="Yin L."/>
            <person name="Li B."/>
            <person name="Zhang Y."/>
            <person name="Zhang S."/>
            <person name="Jiang F."/>
            <person name="Zhang X."/>
            <person name="Ren Y."/>
            <person name="Wang B."/>
            <person name="Wang S."/>
            <person name="Lu Y."/>
            <person name="Wu K."/>
            <person name="Fan W."/>
            <person name="Wang G."/>
        </authorList>
    </citation>
    <scope>NUCLEOTIDE SEQUENCE</scope>
    <source>
        <strain evidence="2">12Hb</strain>
    </source>
</reference>
<feature type="region of interest" description="Disordered" evidence="1">
    <location>
        <begin position="548"/>
        <end position="593"/>
    </location>
</feature>
<dbReference type="GO" id="GO:1905515">
    <property type="term" value="P:non-motile cilium assembly"/>
    <property type="evidence" value="ECO:0007669"/>
    <property type="project" value="TreeGrafter"/>
</dbReference>
<dbReference type="InterPro" id="IPR035892">
    <property type="entry name" value="C2_domain_sf"/>
</dbReference>
<sequence>MSETNRLLSDSTPEKKILSSKVADQTRPVKTSSAWNVDETELQSVVTGGPPESQIESLESTFISDVSPAHSRGSDKELLKIHKTAEILKSGNGSPKSRRSSGISPMRSTTPRSMDGRTQRERIKERIAAAKERVQATTQVKPKPLPKKGKPAAQDDNVSKEDEEVEEAMKRHKIMRSRWKVASAGIHVAGLQSSLDFFNRSLEERGQSSPQTVAFGTKSPAEGASPKSGVSEEEKLLCAEVLGSKEDDWLPLFSYEAPTPEDWDQLKQKQVGLFFCPSASPVPIEEKLEPDTAPRFIEEEGLYVGQKANIPSKRRNKLEQRIMAMGSERVWFGEDGEIKGIQDPLDFRRFREYKNDVVDYELIEYIPPEVTEGRKGEKSTALGGSYILELDIGAVSYKHHPLFSKEEVLGSRLASLVHTLSARSTLVRRLAGRLTALRNFPSHGDAKRYKIELREIRTAWLKEAKNEREVLGSILETWRDMKALRASQGFTVTSYRLVIVAREDPEHGRGWQREYDFYLQELEDEAETEYRIQMEAYQKKVDEWNERRKRAEDIDPGMTTTDEDEPDKPQRESRLRLKQKAADDLGASLRPPGEPLVEVELKTDGTITTTVDNSPQEQERRLVAAKTQLWVALRHNDKEVDRVKTLQEPHFVYRASYRFCLRLCKWPKSLALRLLEVGQPNLFGRKPIAEVFVPVPGRLNTDSAEWQDYEFSSSSTTGPLMHAGVGTDLNSLCTGFISIRAGWALPLPQIVHMERPLKENKSGKDNIKALKEWAEQVQLDPNDPTNADLLEYIKICEEREMLKKGVGEGGKGKTKENPLDFCSEEELLSNPRLKLLMLRAAGQPEFRNMRNIPLNEREIPKDIFKLYEKRTGGKERKKSKGYFFDNIREAGKDFMDNAREEVFKACTQNHVKTFKEIVHEDPIPDLRTLGLTVMRWLQPKRPLRPRRKERKKLPVKGLVGQQLEIMVNIGRAFEVPVRKEAPVVPTSSEDEFSLVPVRPFIEVTFQDQRRRTTTADGPNPTWNQDIHIPVQCMGGIQNVRDSLFIHLYDEKVVDLVEDERIRETTIVQRTERYWLGSLRIPFTALYSRIEGTFQLYSPPVLLGYRRESKDFRDSTFLTLFVMVHPPLTAPSPLQEKMATIEDGLIEIHMEQWITEVNKAFPNRRIPALVLNSEGKTVCVTRFIRPIPPPELVAGEKTTPEMVARFVSLIPVVPNYQFFPGQMDIWLNAQEILDRCASEIPCRAAMLACLLKYFFERTYILIGTGVPGGPSAFVMTFPAAGAKGGPPTIWDPSTSRKHIPGDPFSPLSSLHAIIDHTNIWVNLQKEELISQMNLDVTKRSSDWWPAFNRAVAAPTPSVQPEALEMKETSETEVKLLQERLEKILRNAIMKLRSTNRTIWNRYCTASLRKLLPGLETNTWTALTNSPPDHLQELEHISSSYKMCGFPINQPYSGPSALVEAVKSTGVHLNDAPEMEFSAAVYVRAFPCNILSVWIYVASLVRVR</sequence>
<dbReference type="Pfam" id="PF17661">
    <property type="entry name" value="DUF5523"/>
    <property type="match status" value="1"/>
</dbReference>
<dbReference type="Pfam" id="PF15625">
    <property type="entry name" value="CC2D2AN-C2"/>
    <property type="match status" value="1"/>
</dbReference>
<organism evidence="2 3">
    <name type="scientific">Apolygus lucorum</name>
    <name type="common">Small green plant bug</name>
    <name type="synonym">Lygocoris lucorum</name>
    <dbReference type="NCBI Taxonomy" id="248454"/>
    <lineage>
        <taxon>Eukaryota</taxon>
        <taxon>Metazoa</taxon>
        <taxon>Ecdysozoa</taxon>
        <taxon>Arthropoda</taxon>
        <taxon>Hexapoda</taxon>
        <taxon>Insecta</taxon>
        <taxon>Pterygota</taxon>
        <taxon>Neoptera</taxon>
        <taxon>Paraneoptera</taxon>
        <taxon>Hemiptera</taxon>
        <taxon>Heteroptera</taxon>
        <taxon>Panheteroptera</taxon>
        <taxon>Cimicomorpha</taxon>
        <taxon>Miridae</taxon>
        <taxon>Mirini</taxon>
        <taxon>Apolygus</taxon>
    </lineage>
</organism>
<dbReference type="InterPro" id="IPR000008">
    <property type="entry name" value="C2_dom"/>
</dbReference>
<feature type="compositionally biased region" description="Basic and acidic residues" evidence="1">
    <location>
        <begin position="114"/>
        <end position="134"/>
    </location>
</feature>
<feature type="compositionally biased region" description="Polar residues" evidence="1">
    <location>
        <begin position="1"/>
        <end position="11"/>
    </location>
</feature>
<dbReference type="InterPro" id="IPR028928">
    <property type="entry name" value="CC2D2AN-C2"/>
</dbReference>
<gene>
    <name evidence="2" type="ORF">GE061_019672</name>
</gene>
<accession>A0A6A4JT66</accession>
<dbReference type="InterPro" id="IPR041510">
    <property type="entry name" value="DUF5523"/>
</dbReference>
<dbReference type="InterPro" id="IPR056290">
    <property type="entry name" value="CEPT76/DRC7_peptidase-like_dom"/>
</dbReference>
<dbReference type="Pfam" id="PF00168">
    <property type="entry name" value="C2"/>
    <property type="match status" value="1"/>
</dbReference>
<dbReference type="PANTHER" id="PTHR20837">
    <property type="entry name" value="CENTROSOMAL PROTEIN-RELATED"/>
    <property type="match status" value="1"/>
</dbReference>
<dbReference type="EMBL" id="WIXP02000009">
    <property type="protein sequence ID" value="KAF6205499.1"/>
    <property type="molecule type" value="Genomic_DNA"/>
</dbReference>
<keyword evidence="3" id="KW-1185">Reference proteome</keyword>
<feature type="compositionally biased region" description="Polar residues" evidence="1">
    <location>
        <begin position="91"/>
        <end position="112"/>
    </location>
</feature>
<proteinExistence type="predicted"/>
<dbReference type="SUPFAM" id="SSF49562">
    <property type="entry name" value="C2 domain (Calcium/lipid-binding domain, CaLB)"/>
    <property type="match status" value="1"/>
</dbReference>
<feature type="region of interest" description="Disordered" evidence="1">
    <location>
        <begin position="206"/>
        <end position="232"/>
    </location>
</feature>
<dbReference type="GO" id="GO:1904491">
    <property type="term" value="P:protein localization to ciliary transition zone"/>
    <property type="evidence" value="ECO:0007669"/>
    <property type="project" value="TreeGrafter"/>
</dbReference>
<feature type="region of interest" description="Disordered" evidence="1">
    <location>
        <begin position="1"/>
        <end position="35"/>
    </location>
</feature>
<evidence type="ECO:0000256" key="1">
    <source>
        <dbReference type="SAM" id="MobiDB-lite"/>
    </source>
</evidence>
<feature type="compositionally biased region" description="Basic and acidic residues" evidence="1">
    <location>
        <begin position="567"/>
        <end position="583"/>
    </location>
</feature>
<feature type="region of interest" description="Disordered" evidence="1">
    <location>
        <begin position="84"/>
        <end position="167"/>
    </location>
</feature>
<dbReference type="Proteomes" id="UP000466442">
    <property type="component" value="Linkage Group LG9"/>
</dbReference>
<dbReference type="InterPro" id="IPR052434">
    <property type="entry name" value="Tectonic-like_complex_comp"/>
</dbReference>
<comment type="caution">
    <text evidence="2">The sequence shown here is derived from an EMBL/GenBank/DDBJ whole genome shotgun (WGS) entry which is preliminary data.</text>
</comment>
<evidence type="ECO:0000313" key="2">
    <source>
        <dbReference type="EMBL" id="KAF6205499.1"/>
    </source>
</evidence>